<keyword evidence="4" id="KW-1185">Reference proteome</keyword>
<evidence type="ECO:0000313" key="4">
    <source>
        <dbReference type="Proteomes" id="UP000683360"/>
    </source>
</evidence>
<feature type="domain" description="Farnesoic acid O-methyl transferase" evidence="2">
    <location>
        <begin position="50"/>
        <end position="165"/>
    </location>
</feature>
<dbReference type="Proteomes" id="UP000683360">
    <property type="component" value="Unassembled WGS sequence"/>
</dbReference>
<dbReference type="EMBL" id="CAJPWZ010000841">
    <property type="protein sequence ID" value="CAG2201318.1"/>
    <property type="molecule type" value="Genomic_DNA"/>
</dbReference>
<keyword evidence="1" id="KW-0732">Signal</keyword>
<feature type="signal peptide" evidence="1">
    <location>
        <begin position="1"/>
        <end position="21"/>
    </location>
</feature>
<dbReference type="Pfam" id="PF12248">
    <property type="entry name" value="Methyltransf_FA"/>
    <property type="match status" value="1"/>
</dbReference>
<dbReference type="PANTHER" id="PTHR36695">
    <property type="entry name" value="AGAP008648-PA"/>
    <property type="match status" value="1"/>
</dbReference>
<evidence type="ECO:0000256" key="1">
    <source>
        <dbReference type="SAM" id="SignalP"/>
    </source>
</evidence>
<dbReference type="InterPro" id="IPR022041">
    <property type="entry name" value="Methyltransf_FA"/>
</dbReference>
<proteinExistence type="predicted"/>
<dbReference type="OrthoDB" id="6044186at2759"/>
<gene>
    <name evidence="3" type="ORF">MEDL_15925</name>
</gene>
<evidence type="ECO:0000259" key="2">
    <source>
        <dbReference type="Pfam" id="PF12248"/>
    </source>
</evidence>
<organism evidence="3 4">
    <name type="scientific">Mytilus edulis</name>
    <name type="common">Blue mussel</name>
    <dbReference type="NCBI Taxonomy" id="6550"/>
    <lineage>
        <taxon>Eukaryota</taxon>
        <taxon>Metazoa</taxon>
        <taxon>Spiralia</taxon>
        <taxon>Lophotrochozoa</taxon>
        <taxon>Mollusca</taxon>
        <taxon>Bivalvia</taxon>
        <taxon>Autobranchia</taxon>
        <taxon>Pteriomorphia</taxon>
        <taxon>Mytilida</taxon>
        <taxon>Mytiloidea</taxon>
        <taxon>Mytilidae</taxon>
        <taxon>Mytilinae</taxon>
        <taxon>Mytilus</taxon>
    </lineage>
</organism>
<protein>
    <recommendedName>
        <fullName evidence="2">Farnesoic acid O-methyl transferase domain-containing protein</fullName>
    </recommendedName>
</protein>
<dbReference type="AlphaFoldDB" id="A0A8S3R2L6"/>
<evidence type="ECO:0000313" key="3">
    <source>
        <dbReference type="EMBL" id="CAG2201318.1"/>
    </source>
</evidence>
<name>A0A8S3R2L6_MYTED</name>
<comment type="caution">
    <text evidence="3">The sequence shown here is derived from an EMBL/GenBank/DDBJ whole genome shotgun (WGS) entry which is preliminary data.</text>
</comment>
<accession>A0A8S3R2L6</accession>
<feature type="chain" id="PRO_5035759731" description="Farnesoic acid O-methyl transferase domain-containing protein" evidence="1">
    <location>
        <begin position="22"/>
        <end position="165"/>
    </location>
</feature>
<reference evidence="3" key="1">
    <citation type="submission" date="2021-03" db="EMBL/GenBank/DDBJ databases">
        <authorList>
            <person name="Bekaert M."/>
        </authorList>
    </citation>
    <scope>NUCLEOTIDE SEQUENCE</scope>
</reference>
<sequence length="165" mass="18423">MKTCTFVVFTFLYIVSSGVHGCKLIETPNLYRYKLLSDFGIAIGNPVSGSIKITVKARNDAHIALMSSNSEQSPLYEIVLGGWSNSKSVIRDRKQGKALATHVGRVLNENSYRTFFIKWNNGRITVQNGRKQRIVEWTDVSNPLRIKNIGVSTGWGATGVWRISC</sequence>
<dbReference type="PANTHER" id="PTHR36695:SF12">
    <property type="entry name" value="AGAP008648-PA"/>
    <property type="match status" value="1"/>
</dbReference>